<dbReference type="SUPFAM" id="SSF52833">
    <property type="entry name" value="Thioredoxin-like"/>
    <property type="match status" value="1"/>
</dbReference>
<proteinExistence type="predicted"/>
<organism evidence="2 3">
    <name type="scientific">Nostoc punctiforme NIES-2108</name>
    <dbReference type="NCBI Taxonomy" id="1356359"/>
    <lineage>
        <taxon>Bacteria</taxon>
        <taxon>Bacillati</taxon>
        <taxon>Cyanobacteriota</taxon>
        <taxon>Cyanophyceae</taxon>
        <taxon>Nostocales</taxon>
        <taxon>Nostocaceae</taxon>
        <taxon>Nostoc</taxon>
    </lineage>
</organism>
<dbReference type="InterPro" id="IPR011649">
    <property type="entry name" value="KaiB_domain"/>
</dbReference>
<dbReference type="AlphaFoldDB" id="A0A367R476"/>
<dbReference type="GO" id="GO:0016853">
    <property type="term" value="F:isomerase activity"/>
    <property type="evidence" value="ECO:0007669"/>
    <property type="project" value="UniProtKB-KW"/>
</dbReference>
<dbReference type="InterPro" id="IPR036249">
    <property type="entry name" value="Thioredoxin-like_sf"/>
</dbReference>
<dbReference type="InterPro" id="IPR039022">
    <property type="entry name" value="KaiB-like"/>
</dbReference>
<feature type="domain" description="KaiB" evidence="1">
    <location>
        <begin position="38"/>
        <end position="119"/>
    </location>
</feature>
<dbReference type="PANTHER" id="PTHR41709">
    <property type="entry name" value="KAIB-LIKE PROTEIN 1"/>
    <property type="match status" value="1"/>
</dbReference>
<gene>
    <name evidence="2" type="ORF">A6769_31490</name>
</gene>
<dbReference type="SMART" id="SM01248">
    <property type="entry name" value="KaiB"/>
    <property type="match status" value="1"/>
</dbReference>
<evidence type="ECO:0000259" key="1">
    <source>
        <dbReference type="SMART" id="SM01248"/>
    </source>
</evidence>
<accession>A0A367R476</accession>
<name>A0A367R476_NOSPU</name>
<protein>
    <submittedName>
        <fullName evidence="2">Thiol-disulfide isomerase</fullName>
    </submittedName>
</protein>
<comment type="caution">
    <text evidence="2">The sequence shown here is derived from an EMBL/GenBank/DDBJ whole genome shotgun (WGS) entry which is preliminary data.</text>
</comment>
<dbReference type="Proteomes" id="UP000252085">
    <property type="component" value="Unassembled WGS sequence"/>
</dbReference>
<dbReference type="EMBL" id="LXQE01000177">
    <property type="protein sequence ID" value="RCJ31278.1"/>
    <property type="molecule type" value="Genomic_DNA"/>
</dbReference>
<dbReference type="Pfam" id="PF07689">
    <property type="entry name" value="KaiB"/>
    <property type="match status" value="1"/>
</dbReference>
<dbReference type="PANTHER" id="PTHR41709:SF2">
    <property type="entry name" value="CIRCADIAN CLOCK PROTEIN KAIB2"/>
    <property type="match status" value="1"/>
</dbReference>
<dbReference type="GO" id="GO:0048511">
    <property type="term" value="P:rhythmic process"/>
    <property type="evidence" value="ECO:0007669"/>
    <property type="project" value="InterPro"/>
</dbReference>
<keyword evidence="2" id="KW-0413">Isomerase</keyword>
<evidence type="ECO:0000313" key="3">
    <source>
        <dbReference type="Proteomes" id="UP000252085"/>
    </source>
</evidence>
<evidence type="ECO:0000313" key="2">
    <source>
        <dbReference type="EMBL" id="RCJ31278.1"/>
    </source>
</evidence>
<dbReference type="CDD" id="cd02978">
    <property type="entry name" value="KaiB_like"/>
    <property type="match status" value="1"/>
</dbReference>
<sequence length="122" mass="13875">MNNMLPEENKVSLEESDEMTASFEQAITLGDLQHYYLRLYIAGTTPRSMQSLKNLKLLCETYLQGRYELEVIDVYQSSPELQVDNVVAIPTLVKHLPLPLRQIIGDLSDTEKVLLGLNIVPR</sequence>
<reference evidence="2 3" key="1">
    <citation type="submission" date="2016-04" db="EMBL/GenBank/DDBJ databases">
        <authorList>
            <person name="Evans L.H."/>
            <person name="Alamgir A."/>
            <person name="Owens N."/>
            <person name="Weber N.D."/>
            <person name="Virtaneva K."/>
            <person name="Barbian K."/>
            <person name="Babar A."/>
            <person name="Rosenke K."/>
        </authorList>
    </citation>
    <scope>NUCLEOTIDE SEQUENCE [LARGE SCALE GENOMIC DNA]</scope>
    <source>
        <strain evidence="2">NIES-2108</strain>
    </source>
</reference>
<dbReference type="Gene3D" id="3.40.30.10">
    <property type="entry name" value="Glutaredoxin"/>
    <property type="match status" value="1"/>
</dbReference>